<evidence type="ECO:0000313" key="1">
    <source>
        <dbReference type="EMBL" id="KAL0929290.1"/>
    </source>
</evidence>
<keyword evidence="2" id="KW-1185">Reference proteome</keyword>
<name>A0ACC3YBV1_COLTU</name>
<evidence type="ECO:0000313" key="2">
    <source>
        <dbReference type="Proteomes" id="UP000805649"/>
    </source>
</evidence>
<accession>A0ACC3YBV1</accession>
<gene>
    <name evidence="1" type="ORF">CTRU02_215743</name>
</gene>
<sequence>MFPSFDHHLHPPPGVGLNPQNTMLQPLRFVRLLSMRARTQIPQTLSYVEGATILLRGGGDRGPICLQTVVFCGIDRSMPGVWCFLYAGGDTVLSGLSSLLSRDVANFVGGDRRPITYRWLWC</sequence>
<dbReference type="Proteomes" id="UP000805649">
    <property type="component" value="Unassembled WGS sequence"/>
</dbReference>
<proteinExistence type="predicted"/>
<comment type="caution">
    <text evidence="1">The sequence shown here is derived from an EMBL/GenBank/DDBJ whole genome shotgun (WGS) entry which is preliminary data.</text>
</comment>
<protein>
    <submittedName>
        <fullName evidence="1">Uncharacterized protein</fullName>
    </submittedName>
</protein>
<organism evidence="1 2">
    <name type="scientific">Colletotrichum truncatum</name>
    <name type="common">Anthracnose fungus</name>
    <name type="synonym">Colletotrichum capsici</name>
    <dbReference type="NCBI Taxonomy" id="5467"/>
    <lineage>
        <taxon>Eukaryota</taxon>
        <taxon>Fungi</taxon>
        <taxon>Dikarya</taxon>
        <taxon>Ascomycota</taxon>
        <taxon>Pezizomycotina</taxon>
        <taxon>Sordariomycetes</taxon>
        <taxon>Hypocreomycetidae</taxon>
        <taxon>Glomerellales</taxon>
        <taxon>Glomerellaceae</taxon>
        <taxon>Colletotrichum</taxon>
        <taxon>Colletotrichum truncatum species complex</taxon>
    </lineage>
</organism>
<reference evidence="1 2" key="1">
    <citation type="journal article" date="2020" name="Phytopathology">
        <title>Genome Sequence Resources of Colletotrichum truncatum, C. plurivorum, C. musicola, and C. sojae: Four Species Pathogenic to Soybean (Glycine max).</title>
        <authorList>
            <person name="Rogerio F."/>
            <person name="Boufleur T.R."/>
            <person name="Ciampi-Guillardi M."/>
            <person name="Sukno S.A."/>
            <person name="Thon M.R."/>
            <person name="Massola Junior N.S."/>
            <person name="Baroncelli R."/>
        </authorList>
    </citation>
    <scope>NUCLEOTIDE SEQUENCE [LARGE SCALE GENOMIC DNA]</scope>
    <source>
        <strain evidence="1 2">CMES1059</strain>
    </source>
</reference>
<dbReference type="EMBL" id="VUJX02000019">
    <property type="protein sequence ID" value="KAL0929290.1"/>
    <property type="molecule type" value="Genomic_DNA"/>
</dbReference>